<feature type="repeat" description="PPR" evidence="3">
    <location>
        <begin position="213"/>
        <end position="247"/>
    </location>
</feature>
<dbReference type="PANTHER" id="PTHR47926">
    <property type="entry name" value="PENTATRICOPEPTIDE REPEAT-CONTAINING PROTEIN"/>
    <property type="match status" value="1"/>
</dbReference>
<dbReference type="PROSITE" id="PS51375">
    <property type="entry name" value="PPR"/>
    <property type="match status" value="6"/>
</dbReference>
<dbReference type="InterPro" id="IPR046848">
    <property type="entry name" value="E_motif"/>
</dbReference>
<evidence type="ECO:0000256" key="2">
    <source>
        <dbReference type="ARBA" id="ARBA00061659"/>
    </source>
</evidence>
<dbReference type="Pfam" id="PF01535">
    <property type="entry name" value="PPR"/>
    <property type="match status" value="9"/>
</dbReference>
<dbReference type="Gene3D" id="1.25.40.10">
    <property type="entry name" value="Tetratricopeptide repeat domain"/>
    <property type="match status" value="4"/>
</dbReference>
<sequence>MEQKNTITWNSMISGYVKRREMSKARELFDRMPERDVVSWNLMISGYISCRGKGFLGEGRFLFDRMPKRDCVSWNTMISGYARNGRMDEALLLFDSMPERNVVSWNAMITGFLQNGDVARAIGLFQRMPERDSASLSALVSGLIQNGELDEAARVLLECGDRDDGREDLVHAYNTLIAGYGQRGRVEEARKVFDLIPFWCDEKEEGHQRLKRNIVSWNSMIMCYVKAGDTVSAREIFDQMTERDTFSWNTMISGYVQVSDMEEASKLFHLMPNPDTLSWNSMISGFARMSSLEVARTFFERMPQRNLYSWNSMIAGHEKNEDYEGAIKLFTQMQAEGEKPDGHTLSSVLSVCTGLVDLHLGMQIHQLVTKTVTPDVPINNSLITMYSRCGAISEARTTFDEMQLQKDVISWNAMIGGYASHGFAAEALELFGLMTRIRVHPTYITFIAVLNACVHAGLVDEGRQHFRSMVSEYGIMPRVEHFASLVDLLGRHGQLEEAMELINSMPCVPDKAVWGALLGACRVHNNVEFARVAAEALMRLEPESSAPYVLLHNMFADVGRWDDATKMRMMMDKNDVKKQTAYSWVDSSVS</sequence>
<comment type="similarity">
    <text evidence="2">Belongs to the PPR family. PCMP-E subfamily.</text>
</comment>
<dbReference type="Proteomes" id="UP000187406">
    <property type="component" value="Unassembled WGS sequence"/>
</dbReference>
<dbReference type="NCBIfam" id="TIGR00756">
    <property type="entry name" value="PPR"/>
    <property type="match status" value="9"/>
</dbReference>
<dbReference type="Pfam" id="PF20431">
    <property type="entry name" value="E_motif"/>
    <property type="match status" value="1"/>
</dbReference>
<evidence type="ECO:0000256" key="3">
    <source>
        <dbReference type="PROSITE-ProRule" id="PRU00708"/>
    </source>
</evidence>
<keyword evidence="5" id="KW-1185">Reference proteome</keyword>
<dbReference type="PANTHER" id="PTHR47926:SF468">
    <property type="entry name" value="PENTATRICOPEPTIDE REPEAT-CONTAINING PROTEIN"/>
    <property type="match status" value="1"/>
</dbReference>
<dbReference type="AlphaFoldDB" id="A0A1Q3D294"/>
<dbReference type="GO" id="GO:0009451">
    <property type="term" value="P:RNA modification"/>
    <property type="evidence" value="ECO:0007669"/>
    <property type="project" value="InterPro"/>
</dbReference>
<reference evidence="5" key="1">
    <citation type="submission" date="2016-04" db="EMBL/GenBank/DDBJ databases">
        <title>Cephalotus genome sequencing.</title>
        <authorList>
            <person name="Fukushima K."/>
            <person name="Hasebe M."/>
            <person name="Fang X."/>
        </authorList>
    </citation>
    <scope>NUCLEOTIDE SEQUENCE [LARGE SCALE GENOMIC DNA]</scope>
    <source>
        <strain evidence="5">cv. St1</strain>
    </source>
</reference>
<feature type="repeat" description="PPR" evidence="3">
    <location>
        <begin position="407"/>
        <end position="441"/>
    </location>
</feature>
<evidence type="ECO:0000256" key="1">
    <source>
        <dbReference type="ARBA" id="ARBA00022737"/>
    </source>
</evidence>
<evidence type="ECO:0000313" key="5">
    <source>
        <dbReference type="Proteomes" id="UP000187406"/>
    </source>
</evidence>
<dbReference type="InterPro" id="IPR011990">
    <property type="entry name" value="TPR-like_helical_dom_sf"/>
</dbReference>
<keyword evidence="1" id="KW-0677">Repeat</keyword>
<feature type="repeat" description="PPR" evidence="3">
    <location>
        <begin position="306"/>
        <end position="340"/>
    </location>
</feature>
<gene>
    <name evidence="4" type="ORF">CFOL_v3_30028</name>
</gene>
<dbReference type="GO" id="GO:0003723">
    <property type="term" value="F:RNA binding"/>
    <property type="evidence" value="ECO:0007669"/>
    <property type="project" value="InterPro"/>
</dbReference>
<dbReference type="InParanoid" id="A0A1Q3D294"/>
<protein>
    <submittedName>
        <fullName evidence="4">PPR domain-containing protein/PPR_1 domain-containing protein/PPR_2 domain-containing protein</fullName>
    </submittedName>
</protein>
<feature type="repeat" description="PPR" evidence="3">
    <location>
        <begin position="5"/>
        <end position="39"/>
    </location>
</feature>
<dbReference type="EMBL" id="BDDD01003968">
    <property type="protein sequence ID" value="GAV86599.1"/>
    <property type="molecule type" value="Genomic_DNA"/>
</dbReference>
<dbReference type="SUPFAM" id="SSF48452">
    <property type="entry name" value="TPR-like"/>
    <property type="match status" value="1"/>
</dbReference>
<feature type="repeat" description="PPR" evidence="3">
    <location>
        <begin position="70"/>
        <end position="104"/>
    </location>
</feature>
<dbReference type="InterPro" id="IPR046960">
    <property type="entry name" value="PPR_At4g14850-like_plant"/>
</dbReference>
<dbReference type="FunCoup" id="A0A1Q3D294">
    <property type="interactions" value="335"/>
</dbReference>
<name>A0A1Q3D294_CEPFO</name>
<accession>A0A1Q3D294</accession>
<evidence type="ECO:0000313" key="4">
    <source>
        <dbReference type="EMBL" id="GAV86599.1"/>
    </source>
</evidence>
<dbReference type="Pfam" id="PF13041">
    <property type="entry name" value="PPR_2"/>
    <property type="match status" value="2"/>
</dbReference>
<comment type="caution">
    <text evidence="4">The sequence shown here is derived from an EMBL/GenBank/DDBJ whole genome shotgun (WGS) entry which is preliminary data.</text>
</comment>
<dbReference type="InterPro" id="IPR002885">
    <property type="entry name" value="PPR_rpt"/>
</dbReference>
<dbReference type="FunFam" id="1.25.40.10:FF:000031">
    <property type="entry name" value="Pentatricopeptide repeat-containing protein mitochondrial"/>
    <property type="match status" value="1"/>
</dbReference>
<dbReference type="FunFam" id="1.25.40.10:FF:000280">
    <property type="entry name" value="Pentatricopeptide repeat-containing protein"/>
    <property type="match status" value="1"/>
</dbReference>
<proteinExistence type="inferred from homology"/>
<feature type="repeat" description="PPR" evidence="3">
    <location>
        <begin position="275"/>
        <end position="305"/>
    </location>
</feature>
<organism evidence="4 5">
    <name type="scientific">Cephalotus follicularis</name>
    <name type="common">Albany pitcher plant</name>
    <dbReference type="NCBI Taxonomy" id="3775"/>
    <lineage>
        <taxon>Eukaryota</taxon>
        <taxon>Viridiplantae</taxon>
        <taxon>Streptophyta</taxon>
        <taxon>Embryophyta</taxon>
        <taxon>Tracheophyta</taxon>
        <taxon>Spermatophyta</taxon>
        <taxon>Magnoliopsida</taxon>
        <taxon>eudicotyledons</taxon>
        <taxon>Gunneridae</taxon>
        <taxon>Pentapetalae</taxon>
        <taxon>rosids</taxon>
        <taxon>fabids</taxon>
        <taxon>Oxalidales</taxon>
        <taxon>Cephalotaceae</taxon>
        <taxon>Cephalotus</taxon>
    </lineage>
</organism>
<dbReference type="OrthoDB" id="185373at2759"/>